<gene>
    <name evidence="1" type="primary">TLCD2</name>
    <name evidence="1" type="ORF">GBF38_003781</name>
</gene>
<evidence type="ECO:0000313" key="1">
    <source>
        <dbReference type="EMBL" id="KAG8008038.1"/>
    </source>
</evidence>
<proteinExistence type="predicted"/>
<dbReference type="EMBL" id="CM024807">
    <property type="protein sequence ID" value="KAG8008038.1"/>
    <property type="molecule type" value="Genomic_DNA"/>
</dbReference>
<dbReference type="Proteomes" id="UP000805704">
    <property type="component" value="Chromosome 19"/>
</dbReference>
<organism evidence="1 2">
    <name type="scientific">Nibea albiflora</name>
    <name type="common">Yellow drum</name>
    <name type="synonym">Corvina albiflora</name>
    <dbReference type="NCBI Taxonomy" id="240163"/>
    <lineage>
        <taxon>Eukaryota</taxon>
        <taxon>Metazoa</taxon>
        <taxon>Chordata</taxon>
        <taxon>Craniata</taxon>
        <taxon>Vertebrata</taxon>
        <taxon>Euteleostomi</taxon>
        <taxon>Actinopterygii</taxon>
        <taxon>Neopterygii</taxon>
        <taxon>Teleostei</taxon>
        <taxon>Neoteleostei</taxon>
        <taxon>Acanthomorphata</taxon>
        <taxon>Eupercaria</taxon>
        <taxon>Sciaenidae</taxon>
        <taxon>Nibea</taxon>
    </lineage>
</organism>
<comment type="caution">
    <text evidence="1">The sequence shown here is derived from an EMBL/GenBank/DDBJ whole genome shotgun (WGS) entry which is preliminary data.</text>
</comment>
<accession>A0ACB7F279</accession>
<keyword evidence="2" id="KW-1185">Reference proteome</keyword>
<name>A0ACB7F279_NIBAL</name>
<sequence length="193" mass="21363">MDLKSTLLVIGGSTCSFKLLNTIIRFLPTPEPAHKKAWKWRNIVTSLAHSSLTGAWAVLCLYNQPHMAEDLISCHSLLSHSLVAVSTGDLLLQFGRKVASLSRLSCGVFADGDQLCFPPYQTASPPVRFLVFRLCTTGWMIHWLSTHSELVPRYVLMMGTVGLSLISTMNMVLCYRLVRADILTNTGNTGKDH</sequence>
<reference evidence="1" key="1">
    <citation type="submission" date="2020-04" db="EMBL/GenBank/DDBJ databases">
        <title>A chromosome-scale assembly and high-density genetic map of the yellow drum (Nibea albiflora) genome.</title>
        <authorList>
            <person name="Xu D."/>
            <person name="Zhang W."/>
            <person name="Chen R."/>
            <person name="Tan P."/>
            <person name="Wang L."/>
            <person name="Song H."/>
            <person name="Tian L."/>
            <person name="Zhu Q."/>
            <person name="Wang B."/>
        </authorList>
    </citation>
    <scope>NUCLEOTIDE SEQUENCE</scope>
    <source>
        <strain evidence="1">ZJHYS-2018</strain>
    </source>
</reference>
<protein>
    <submittedName>
        <fullName evidence="1">TLC domain-containing protein 2</fullName>
    </submittedName>
</protein>
<evidence type="ECO:0000313" key="2">
    <source>
        <dbReference type="Proteomes" id="UP000805704"/>
    </source>
</evidence>